<dbReference type="GO" id="GO:0016881">
    <property type="term" value="F:acid-amino acid ligase activity"/>
    <property type="evidence" value="ECO:0007669"/>
    <property type="project" value="UniProtKB-ARBA"/>
</dbReference>
<dbReference type="KEGG" id="frx:F7310_09600"/>
<dbReference type="InterPro" id="IPR037455">
    <property type="entry name" value="LucA/IucC-like"/>
</dbReference>
<dbReference type="Proteomes" id="UP000184222">
    <property type="component" value="Chromosome"/>
</dbReference>
<evidence type="ECO:0000256" key="1">
    <source>
        <dbReference type="ARBA" id="ARBA00007832"/>
    </source>
</evidence>
<organism evidence="4 5">
    <name type="scientific">Francisella uliginis</name>
    <dbReference type="NCBI Taxonomy" id="573570"/>
    <lineage>
        <taxon>Bacteria</taxon>
        <taxon>Pseudomonadati</taxon>
        <taxon>Pseudomonadota</taxon>
        <taxon>Gammaproteobacteria</taxon>
        <taxon>Thiotrichales</taxon>
        <taxon>Francisellaceae</taxon>
        <taxon>Francisella</taxon>
    </lineage>
</organism>
<dbReference type="Pfam" id="PF06276">
    <property type="entry name" value="FhuF"/>
    <property type="match status" value="1"/>
</dbReference>
<dbReference type="InterPro" id="IPR022770">
    <property type="entry name" value="IucA/IucC-like_C"/>
</dbReference>
<dbReference type="Gene3D" id="1.10.510.40">
    <property type="match status" value="1"/>
</dbReference>
<evidence type="ECO:0000259" key="2">
    <source>
        <dbReference type="Pfam" id="PF04183"/>
    </source>
</evidence>
<name>A0A1L4BUT0_9GAMM</name>
<proteinExistence type="inferred from homology"/>
<feature type="domain" description="Aerobactin siderophore biosynthesis IucA/IucC-like C-terminal" evidence="3">
    <location>
        <begin position="387"/>
        <end position="544"/>
    </location>
</feature>
<keyword evidence="5" id="KW-1185">Reference proteome</keyword>
<evidence type="ECO:0000313" key="4">
    <source>
        <dbReference type="EMBL" id="API87593.1"/>
    </source>
</evidence>
<sequence length="565" mass="65760">MIKYANEITLKNFLNCYYREFDNYNLDKNLDDGYQFSINLDSIESRFEISVKISPILKSPIWQLPCYLIKQQERLKLDPLEAVLLITKELNAPKDFIARISDSTMNITAILQNRKHKLDEFFGCQSSFLANEQNLIRGHRLQPDPKSRKGFSADEFIKYSPETNGKLQLHYMYVDKNILETHSLLDKSVNDIFLSFLEKENILIKQDKNYEVFVLHPWQAKYLAKQDEIKKYKAESKIIDIGVMGPWFYPTTSIRTLYSPELNIMLKFSLSIAITNSVRINLAKECSRSLAVHRLYKDHLKPILDKEFPYFNLITDPAYSAIKINNEIFDPSICIIRNADFNPQDDIACIASLTEPNPFNERTRISSLIQYFSVHNNAPTYDAAIYWFETYLSVAIAPILWLYSKYGIALEAHQQNLLVKLEHGLPVESYYRDSQGYYYIKDHPELNKANFGNISDLCEESQEFIDHHFCYYFIVNQLISVIEAIANTGYISERDLIKITISFLNGFLDKYQTCNRFVKKILNLDQLPLKANLRTRLNGLDELQAPLTSQSIYVNTNNNPFKEVI</sequence>
<dbReference type="Pfam" id="PF04183">
    <property type="entry name" value="IucA_IucC"/>
    <property type="match status" value="1"/>
</dbReference>
<dbReference type="InterPro" id="IPR007310">
    <property type="entry name" value="Aerobactin_biosyn_IucA/IucC_N"/>
</dbReference>
<dbReference type="PANTHER" id="PTHR34384">
    <property type="entry name" value="L-2,3-DIAMINOPROPANOATE--CITRATE LIGASE"/>
    <property type="match status" value="1"/>
</dbReference>
<comment type="similarity">
    <text evidence="1">Belongs to the IucA/IucC family.</text>
</comment>
<dbReference type="GO" id="GO:0019290">
    <property type="term" value="P:siderophore biosynthetic process"/>
    <property type="evidence" value="ECO:0007669"/>
    <property type="project" value="InterPro"/>
</dbReference>
<feature type="domain" description="Aerobactin siderophore biosynthesis IucA/IucC N-terminal" evidence="2">
    <location>
        <begin position="127"/>
        <end position="354"/>
    </location>
</feature>
<evidence type="ECO:0000259" key="3">
    <source>
        <dbReference type="Pfam" id="PF06276"/>
    </source>
</evidence>
<dbReference type="OrthoDB" id="495728at2"/>
<reference evidence="4 5" key="1">
    <citation type="journal article" date="2016" name="Appl. Environ. Microbiol.">
        <title>Whole genome relationships among Francisella bacteria of diverse origin define new species and provide specific regions for detection.</title>
        <authorList>
            <person name="Challacombe J.F."/>
            <person name="Petersen J.M."/>
            <person name="Gallegos-Graves V."/>
            <person name="Hodge D."/>
            <person name="Pillai S."/>
            <person name="Kuske C.R."/>
        </authorList>
    </citation>
    <scope>NUCLEOTIDE SEQUENCE [LARGE SCALE GENOMIC DNA]</scope>
    <source>
        <strain evidence="5">TX07-7310</strain>
    </source>
</reference>
<protein>
    <submittedName>
        <fullName evidence="4">Transposase</fullName>
    </submittedName>
</protein>
<gene>
    <name evidence="4" type="ORF">F7310_09600</name>
</gene>
<dbReference type="EMBL" id="CP016796">
    <property type="protein sequence ID" value="API87593.1"/>
    <property type="molecule type" value="Genomic_DNA"/>
</dbReference>
<evidence type="ECO:0000313" key="5">
    <source>
        <dbReference type="Proteomes" id="UP000184222"/>
    </source>
</evidence>
<dbReference type="RefSeq" id="WP_072713374.1">
    <property type="nucleotide sequence ID" value="NZ_CP016796.1"/>
</dbReference>
<dbReference type="PANTHER" id="PTHR34384:SF5">
    <property type="entry name" value="L-2,3-DIAMINOPROPANOATE--CITRATE LIGASE"/>
    <property type="match status" value="1"/>
</dbReference>
<dbReference type="AlphaFoldDB" id="A0A1L4BUT0"/>
<dbReference type="STRING" id="573570.F7310_09600"/>
<accession>A0A1L4BUT0</accession>